<dbReference type="EMBL" id="JAEHOC010000001">
    <property type="protein sequence ID" value="KAG2446015.1"/>
    <property type="molecule type" value="Genomic_DNA"/>
</dbReference>
<accession>A0A836B2R8</accession>
<name>A0A836B2R8_CHLIN</name>
<dbReference type="OrthoDB" id="547314at2759"/>
<proteinExistence type="predicted"/>
<reference evidence="2" key="1">
    <citation type="journal article" date="2020" name="bioRxiv">
        <title>Comparative genomics of Chlamydomonas.</title>
        <authorList>
            <person name="Craig R.J."/>
            <person name="Hasan A.R."/>
            <person name="Ness R.W."/>
            <person name="Keightley P.D."/>
        </authorList>
    </citation>
    <scope>NUCLEOTIDE SEQUENCE</scope>
    <source>
        <strain evidence="2">SAG 7.73</strain>
    </source>
</reference>
<protein>
    <submittedName>
        <fullName evidence="2">Uncharacterized protein</fullName>
    </submittedName>
</protein>
<dbReference type="Proteomes" id="UP000650467">
    <property type="component" value="Unassembled WGS sequence"/>
</dbReference>
<feature type="region of interest" description="Disordered" evidence="1">
    <location>
        <begin position="359"/>
        <end position="407"/>
    </location>
</feature>
<evidence type="ECO:0000313" key="3">
    <source>
        <dbReference type="Proteomes" id="UP000650467"/>
    </source>
</evidence>
<sequence>MPLRINGGSTGQRGDLVETHHKATFNLDAVDKGLGIRAELVPGQMPADLRIVDANGAPVSEVQVKLYKDAAVLRRALSDERYAGMQKVGPAGEAFAKRGIASRMEAGGVASDPLTVEAADRMAANPTAHYEALRPSLVAEAARAGVVGAGMGAGVGAGVATATRLVQKKGRLDKEDAKVIGESAAVGAASAGVGNMLGTLAQSTVVGGLAAGAVGTVYSAAKCPDRASAVQEVAVGMAGVAASVTAVAACTAAGILSAPVIGPVTALVVAWQANVQARKAAQSEALQENVRWGAGEAVQKTKQAATVAAHVGKSAVAGGARLATQAAVASAQATAQAAAAASRALGGVVPWPRRRAAAAEDARGDAGLGGASADENVGSRGSAGPGCHEAESHGAQQETGGWERSPL</sequence>
<dbReference type="AlphaFoldDB" id="A0A836B2R8"/>
<gene>
    <name evidence="2" type="ORF">HXX76_000617</name>
</gene>
<organism evidence="2 3">
    <name type="scientific">Chlamydomonas incerta</name>
    <dbReference type="NCBI Taxonomy" id="51695"/>
    <lineage>
        <taxon>Eukaryota</taxon>
        <taxon>Viridiplantae</taxon>
        <taxon>Chlorophyta</taxon>
        <taxon>core chlorophytes</taxon>
        <taxon>Chlorophyceae</taxon>
        <taxon>CS clade</taxon>
        <taxon>Chlamydomonadales</taxon>
        <taxon>Chlamydomonadaceae</taxon>
        <taxon>Chlamydomonas</taxon>
    </lineage>
</organism>
<evidence type="ECO:0000256" key="1">
    <source>
        <dbReference type="SAM" id="MobiDB-lite"/>
    </source>
</evidence>
<comment type="caution">
    <text evidence="2">The sequence shown here is derived from an EMBL/GenBank/DDBJ whole genome shotgun (WGS) entry which is preliminary data.</text>
</comment>
<evidence type="ECO:0000313" key="2">
    <source>
        <dbReference type="EMBL" id="KAG2446015.1"/>
    </source>
</evidence>
<keyword evidence="3" id="KW-1185">Reference proteome</keyword>